<dbReference type="EMBL" id="MFAV01000042">
    <property type="protein sequence ID" value="OGD85861.1"/>
    <property type="molecule type" value="Genomic_DNA"/>
</dbReference>
<feature type="domain" description="Peptidase S9 prolyl oligopeptidase catalytic" evidence="4">
    <location>
        <begin position="131"/>
        <end position="339"/>
    </location>
</feature>
<name>A0A1F5G1W1_9BACT</name>
<dbReference type="InterPro" id="IPR000073">
    <property type="entry name" value="AB_hydrolase_1"/>
</dbReference>
<dbReference type="Gene3D" id="3.40.50.1820">
    <property type="entry name" value="alpha/beta hydrolase"/>
    <property type="match status" value="1"/>
</dbReference>
<keyword evidence="3" id="KW-1133">Transmembrane helix</keyword>
<gene>
    <name evidence="5" type="ORF">A2Z23_00845</name>
</gene>
<dbReference type="Pfam" id="PF00326">
    <property type="entry name" value="Peptidase_S9"/>
    <property type="match status" value="1"/>
</dbReference>
<dbReference type="Proteomes" id="UP000176628">
    <property type="component" value="Unassembled WGS sequence"/>
</dbReference>
<evidence type="ECO:0000313" key="5">
    <source>
        <dbReference type="EMBL" id="OGD85861.1"/>
    </source>
</evidence>
<proteinExistence type="inferred from homology"/>
<dbReference type="GO" id="GO:0006508">
    <property type="term" value="P:proteolysis"/>
    <property type="evidence" value="ECO:0007669"/>
    <property type="project" value="InterPro"/>
</dbReference>
<organism evidence="5 6">
    <name type="scientific">Candidatus Curtissbacteria bacterium RBG_16_39_7</name>
    <dbReference type="NCBI Taxonomy" id="1797707"/>
    <lineage>
        <taxon>Bacteria</taxon>
        <taxon>Candidatus Curtissiibacteriota</taxon>
    </lineage>
</organism>
<dbReference type="PANTHER" id="PTHR22946">
    <property type="entry name" value="DIENELACTONE HYDROLASE DOMAIN-CONTAINING PROTEIN-RELATED"/>
    <property type="match status" value="1"/>
</dbReference>
<evidence type="ECO:0000256" key="2">
    <source>
        <dbReference type="ARBA" id="ARBA00038115"/>
    </source>
</evidence>
<dbReference type="AlphaFoldDB" id="A0A1F5G1W1"/>
<dbReference type="GO" id="GO:0052689">
    <property type="term" value="F:carboxylic ester hydrolase activity"/>
    <property type="evidence" value="ECO:0007669"/>
    <property type="project" value="UniProtKB-ARBA"/>
</dbReference>
<dbReference type="InterPro" id="IPR050261">
    <property type="entry name" value="FrsA_esterase"/>
</dbReference>
<dbReference type="SUPFAM" id="SSF53474">
    <property type="entry name" value="alpha/beta-Hydrolases"/>
    <property type="match status" value="1"/>
</dbReference>
<keyword evidence="3" id="KW-0472">Membrane</keyword>
<evidence type="ECO:0000259" key="4">
    <source>
        <dbReference type="Pfam" id="PF00326"/>
    </source>
</evidence>
<dbReference type="PRINTS" id="PR00111">
    <property type="entry name" value="ABHYDROLASE"/>
</dbReference>
<evidence type="ECO:0000256" key="3">
    <source>
        <dbReference type="SAM" id="Phobius"/>
    </source>
</evidence>
<comment type="similarity">
    <text evidence="2">Belongs to the AB hydrolase superfamily. FUS2 hydrolase family.</text>
</comment>
<feature type="transmembrane region" description="Helical" evidence="3">
    <location>
        <begin position="7"/>
        <end position="24"/>
    </location>
</feature>
<sequence length="339" mass="38797">MSKPIQIFLALIAIFTFVFIFVFTKQAPELLKPEVKSEKTSQTSTAPIPDPMVKYSIGSLKERSYEEGELQLEKILVERDKFVSYLISYISEGLKIYAKLNLPKSQKPYPIVILAHGYYNPQTFTTGTGTDREAEYFANEGFLTIAPDFRGFGQSEDQPDERHLFRIDYTIDLLNLIASVRQTSWNFLDKEKIVLWGHSMGGGLAERAIIVSKDIKAVSVFGPVEADSWDDFNRFSARYPEIRQGVIEKFGDKEKNPEFWDKVSPISYVGEISIPFQIHHGTRDQTIPISASEKFYKALIGVGKKAEFFQYENQGHIFSGNAWEEAMKRTINFFNTYLK</sequence>
<evidence type="ECO:0000313" key="6">
    <source>
        <dbReference type="Proteomes" id="UP000176628"/>
    </source>
</evidence>
<dbReference type="PANTHER" id="PTHR22946:SF9">
    <property type="entry name" value="POLYKETIDE TRANSFERASE AF380"/>
    <property type="match status" value="1"/>
</dbReference>
<dbReference type="InterPro" id="IPR001375">
    <property type="entry name" value="Peptidase_S9_cat"/>
</dbReference>
<evidence type="ECO:0000256" key="1">
    <source>
        <dbReference type="ARBA" id="ARBA00022801"/>
    </source>
</evidence>
<keyword evidence="3" id="KW-0812">Transmembrane</keyword>
<reference evidence="5 6" key="1">
    <citation type="journal article" date="2016" name="Nat. Commun.">
        <title>Thousands of microbial genomes shed light on interconnected biogeochemical processes in an aquifer system.</title>
        <authorList>
            <person name="Anantharaman K."/>
            <person name="Brown C.T."/>
            <person name="Hug L.A."/>
            <person name="Sharon I."/>
            <person name="Castelle C.J."/>
            <person name="Probst A.J."/>
            <person name="Thomas B.C."/>
            <person name="Singh A."/>
            <person name="Wilkins M.J."/>
            <person name="Karaoz U."/>
            <person name="Brodie E.L."/>
            <person name="Williams K.H."/>
            <person name="Hubbard S.S."/>
            <person name="Banfield J.F."/>
        </authorList>
    </citation>
    <scope>NUCLEOTIDE SEQUENCE [LARGE SCALE GENOMIC DNA]</scope>
</reference>
<protein>
    <recommendedName>
        <fullName evidence="4">Peptidase S9 prolyl oligopeptidase catalytic domain-containing protein</fullName>
    </recommendedName>
</protein>
<dbReference type="InterPro" id="IPR029058">
    <property type="entry name" value="AB_hydrolase_fold"/>
</dbReference>
<accession>A0A1F5G1W1</accession>
<comment type="caution">
    <text evidence="5">The sequence shown here is derived from an EMBL/GenBank/DDBJ whole genome shotgun (WGS) entry which is preliminary data.</text>
</comment>
<dbReference type="GO" id="GO:0008236">
    <property type="term" value="F:serine-type peptidase activity"/>
    <property type="evidence" value="ECO:0007669"/>
    <property type="project" value="InterPro"/>
</dbReference>
<keyword evidence="1" id="KW-0378">Hydrolase</keyword>